<reference evidence="1" key="1">
    <citation type="submission" date="2019-08" db="EMBL/GenBank/DDBJ databases">
        <authorList>
            <person name="Amaro Estrada I."/>
            <person name="Quiroz Castaneda R.E."/>
            <person name="Martinez Ocampo F."/>
            <person name="Rodriguez Camarillo S.D."/>
        </authorList>
    </citation>
    <scope>NUCLEOTIDE SEQUENCE</scope>
    <source>
        <strain evidence="1">MEX-30-184-02</strain>
    </source>
</reference>
<accession>A0A643CKE9</accession>
<protein>
    <submittedName>
        <fullName evidence="1">Uncharacterized protein</fullName>
    </submittedName>
</protein>
<organism evidence="1">
    <name type="scientific">Anaplasma marginale</name>
    <dbReference type="NCBI Taxonomy" id="770"/>
    <lineage>
        <taxon>Bacteria</taxon>
        <taxon>Pseudomonadati</taxon>
        <taxon>Pseudomonadota</taxon>
        <taxon>Alphaproteobacteria</taxon>
        <taxon>Rickettsiales</taxon>
        <taxon>Anaplasmataceae</taxon>
        <taxon>Anaplasma</taxon>
    </lineage>
</organism>
<dbReference type="EMBL" id="VTCY01000022">
    <property type="protein sequence ID" value="KAB0450716.1"/>
    <property type="molecule type" value="Genomic_DNA"/>
</dbReference>
<dbReference type="AlphaFoldDB" id="A0A643CKE9"/>
<proteinExistence type="predicted"/>
<name>A0A643CKE9_ANAMA</name>
<evidence type="ECO:0000313" key="1">
    <source>
        <dbReference type="EMBL" id="KAB0450716.1"/>
    </source>
</evidence>
<sequence>MTTLPTLLGTNTLEVLGTTDITKPLSIHSWHPSLTWYHTASPNLWYLLLPLAPSLPRLLTQSKLLVPPT</sequence>
<gene>
    <name evidence="1" type="ORF">FY207_05085</name>
</gene>
<comment type="caution">
    <text evidence="1">The sequence shown here is derived from an EMBL/GenBank/DDBJ whole genome shotgun (WGS) entry which is preliminary data.</text>
</comment>